<dbReference type="OrthoDB" id="3673440at2759"/>
<protein>
    <submittedName>
        <fullName evidence="1">Uncharacterized protein</fullName>
    </submittedName>
</protein>
<keyword evidence="2" id="KW-1185">Reference proteome</keyword>
<comment type="caution">
    <text evidence="1">The sequence shown here is derived from an EMBL/GenBank/DDBJ whole genome shotgun (WGS) entry which is preliminary data.</text>
</comment>
<name>A0A9P4R4B1_9PLEO</name>
<gene>
    <name evidence="1" type="ORF">EJ04DRAFT_433054</name>
</gene>
<accession>A0A9P4R4B1</accession>
<evidence type="ECO:0000313" key="1">
    <source>
        <dbReference type="EMBL" id="KAF2736459.1"/>
    </source>
</evidence>
<dbReference type="AlphaFoldDB" id="A0A9P4R4B1"/>
<organism evidence="1 2">
    <name type="scientific">Polyplosphaeria fusca</name>
    <dbReference type="NCBI Taxonomy" id="682080"/>
    <lineage>
        <taxon>Eukaryota</taxon>
        <taxon>Fungi</taxon>
        <taxon>Dikarya</taxon>
        <taxon>Ascomycota</taxon>
        <taxon>Pezizomycotina</taxon>
        <taxon>Dothideomycetes</taxon>
        <taxon>Pleosporomycetidae</taxon>
        <taxon>Pleosporales</taxon>
        <taxon>Tetraplosphaeriaceae</taxon>
        <taxon>Polyplosphaeria</taxon>
    </lineage>
</organism>
<reference evidence="1" key="1">
    <citation type="journal article" date="2020" name="Stud. Mycol.">
        <title>101 Dothideomycetes genomes: a test case for predicting lifestyles and emergence of pathogens.</title>
        <authorList>
            <person name="Haridas S."/>
            <person name="Albert R."/>
            <person name="Binder M."/>
            <person name="Bloem J."/>
            <person name="Labutti K."/>
            <person name="Salamov A."/>
            <person name="Andreopoulos B."/>
            <person name="Baker S."/>
            <person name="Barry K."/>
            <person name="Bills G."/>
            <person name="Bluhm B."/>
            <person name="Cannon C."/>
            <person name="Castanera R."/>
            <person name="Culley D."/>
            <person name="Daum C."/>
            <person name="Ezra D."/>
            <person name="Gonzalez J."/>
            <person name="Henrissat B."/>
            <person name="Kuo A."/>
            <person name="Liang C."/>
            <person name="Lipzen A."/>
            <person name="Lutzoni F."/>
            <person name="Magnuson J."/>
            <person name="Mondo S."/>
            <person name="Nolan M."/>
            <person name="Ohm R."/>
            <person name="Pangilinan J."/>
            <person name="Park H.-J."/>
            <person name="Ramirez L."/>
            <person name="Alfaro M."/>
            <person name="Sun H."/>
            <person name="Tritt A."/>
            <person name="Yoshinaga Y."/>
            <person name="Zwiers L.-H."/>
            <person name="Turgeon B."/>
            <person name="Goodwin S."/>
            <person name="Spatafora J."/>
            <person name="Crous P."/>
            <person name="Grigoriev I."/>
        </authorList>
    </citation>
    <scope>NUCLEOTIDE SEQUENCE</scope>
    <source>
        <strain evidence="1">CBS 125425</strain>
    </source>
</reference>
<sequence length="295" mass="34024">MSSQKNNRILNLPAEIRNNIYRCTLSLGVKRRIPRNGDDMKPRDYGFRLLQLCRQINVEARSLLEQSVTAYIPILGGMSFDGLISNINLQGPSSLYPVQNTLLTALLTFHQVHIHLHTQWFLCACPQKHERVHPSTEYIYGRLRQALLIYTSASQKVSHASGTLRRRKATIHLDHLLCRWFGMIDIRGPYAFSDILKIMARDTFTDWSLRFYVAANDMLTWTVLDKMACDGVAEVRKLIRQYEAVNVTVTVEVYGDKGIWSMEVKERGGDWLTRDVTPSSKLWPSWPDDVKWRQG</sequence>
<proteinExistence type="predicted"/>
<dbReference type="EMBL" id="ML996125">
    <property type="protein sequence ID" value="KAF2736459.1"/>
    <property type="molecule type" value="Genomic_DNA"/>
</dbReference>
<dbReference type="Proteomes" id="UP000799444">
    <property type="component" value="Unassembled WGS sequence"/>
</dbReference>
<evidence type="ECO:0000313" key="2">
    <source>
        <dbReference type="Proteomes" id="UP000799444"/>
    </source>
</evidence>